<sequence>MTLRTRFAPSPTGFLHIGGARTALFCHLHTRRHGGTFILRIEDTDTERSTQEAVDVILEGLAWMGLSPDEGPFFQSDHTQRYLEVVDRMLAEGHAYVCTCSKERLDTVREEQRVRGDKPRYDGLCRELNLSRGAVPHVIRFKTPRDGEASWEDMIQGTIRFANDELDDLILVRSDGSPTYNLAVAVDDHDMGITLVIRGEDHISNTPRQMHLFRAMGWPIPEYAHMPLLHGSDGAKLSKRHGAVSVLQFREEGFLPDAINNYLVRLGWSHGEQEIFTMAELRRLFDVRELGRSAAIFDRAKLSWINGHHIRAATPEQLVPELAFQLGRLGIDPLPSHADLARILPEFQPRAATLVEMAQKCRFLFIDSVLPYEEKAARKHLTPAARTPLATLADHLASLGEWTVPAIDGVFQATLSAHGLTMGQLAQPLRVVLTGTAASPGIVETLWMLGPARCQARIGAGLAVLDGMG</sequence>
<dbReference type="Gene3D" id="3.40.50.620">
    <property type="entry name" value="HUPs"/>
    <property type="match status" value="1"/>
</dbReference>
<keyword evidence="3 7" id="KW-0547">Nucleotide-binding</keyword>
<keyword evidence="5 7" id="KW-0648">Protein biosynthesis</keyword>
<feature type="short sequence motif" description="'HIGH' region" evidence="7">
    <location>
        <begin position="9"/>
        <end position="19"/>
    </location>
</feature>
<dbReference type="InterPro" id="IPR049940">
    <property type="entry name" value="GluQ/Sye"/>
</dbReference>
<comment type="similarity">
    <text evidence="1 7">Belongs to the class-I aminoacyl-tRNA synthetase family. Glutamate--tRNA ligase type 1 subfamily.</text>
</comment>
<protein>
    <recommendedName>
        <fullName evidence="7">Glutamate--tRNA ligase</fullName>
        <ecNumber evidence="7">6.1.1.17</ecNumber>
    </recommendedName>
    <alternativeName>
        <fullName evidence="7">Glutamyl-tRNA synthetase</fullName>
        <shortName evidence="7">GluRS</shortName>
    </alternativeName>
</protein>
<dbReference type="HAMAP" id="MF_00022">
    <property type="entry name" value="Glu_tRNA_synth_type1"/>
    <property type="match status" value="1"/>
</dbReference>
<keyword evidence="6 7" id="KW-0030">Aminoacyl-tRNA synthetase</keyword>
<keyword evidence="11" id="KW-1185">Reference proteome</keyword>
<feature type="domain" description="Glutamyl/glutaminyl-tRNA synthetase class Ib catalytic" evidence="8">
    <location>
        <begin position="3"/>
        <end position="304"/>
    </location>
</feature>
<evidence type="ECO:0000256" key="2">
    <source>
        <dbReference type="ARBA" id="ARBA00022598"/>
    </source>
</evidence>
<evidence type="ECO:0000256" key="5">
    <source>
        <dbReference type="ARBA" id="ARBA00022917"/>
    </source>
</evidence>
<dbReference type="Gene3D" id="1.10.10.350">
    <property type="match status" value="1"/>
</dbReference>
<evidence type="ECO:0000313" key="11">
    <source>
        <dbReference type="Proteomes" id="UP001628193"/>
    </source>
</evidence>
<gene>
    <name evidence="7 10" type="primary">gltX</name>
    <name evidence="10" type="ORF">SIID45300_02105</name>
</gene>
<evidence type="ECO:0000259" key="8">
    <source>
        <dbReference type="Pfam" id="PF00749"/>
    </source>
</evidence>
<dbReference type="SUPFAM" id="SSF48163">
    <property type="entry name" value="An anticodon-binding domain of class I aminoacyl-tRNA synthetases"/>
    <property type="match status" value="1"/>
</dbReference>
<dbReference type="EMBL" id="BAAFGK010000004">
    <property type="protein sequence ID" value="GAB0057773.1"/>
    <property type="molecule type" value="Genomic_DNA"/>
</dbReference>
<feature type="binding site" evidence="7">
    <location>
        <position position="239"/>
    </location>
    <ligand>
        <name>ATP</name>
        <dbReference type="ChEBI" id="CHEBI:30616"/>
    </ligand>
</feature>
<dbReference type="NCBIfam" id="TIGR00464">
    <property type="entry name" value="gltX_bact"/>
    <property type="match status" value="1"/>
</dbReference>
<dbReference type="InterPro" id="IPR004527">
    <property type="entry name" value="Glu-tRNA-ligase_bac/mito"/>
</dbReference>
<evidence type="ECO:0000256" key="6">
    <source>
        <dbReference type="ARBA" id="ARBA00023146"/>
    </source>
</evidence>
<evidence type="ECO:0000256" key="3">
    <source>
        <dbReference type="ARBA" id="ARBA00022741"/>
    </source>
</evidence>
<keyword evidence="7" id="KW-0963">Cytoplasm</keyword>
<dbReference type="RefSeq" id="WP_420905465.1">
    <property type="nucleotide sequence ID" value="NZ_BAAFGK010000004.1"/>
</dbReference>
<dbReference type="PRINTS" id="PR00987">
    <property type="entry name" value="TRNASYNTHGLU"/>
</dbReference>
<accession>A0ABQ0CA72</accession>
<dbReference type="InterPro" id="IPR033910">
    <property type="entry name" value="GluRS_core"/>
</dbReference>
<feature type="short sequence motif" description="'KMSKS' region" evidence="7">
    <location>
        <begin position="236"/>
        <end position="240"/>
    </location>
</feature>
<dbReference type="InterPro" id="IPR001412">
    <property type="entry name" value="aa-tRNA-synth_I_CS"/>
</dbReference>
<dbReference type="InterPro" id="IPR000924">
    <property type="entry name" value="Glu/Gln-tRNA-synth"/>
</dbReference>
<keyword evidence="2 7" id="KW-0436">Ligase</keyword>
<name>A0ABQ0CA72_9PROT</name>
<comment type="caution">
    <text evidence="7">Lacks conserved residue(s) required for the propagation of feature annotation.</text>
</comment>
<evidence type="ECO:0000256" key="1">
    <source>
        <dbReference type="ARBA" id="ARBA00007894"/>
    </source>
</evidence>
<feature type="domain" description="Aminoacyl-tRNA synthetase class I anticodon-binding" evidence="9">
    <location>
        <begin position="333"/>
        <end position="461"/>
    </location>
</feature>
<dbReference type="GO" id="GO:0004818">
    <property type="term" value="F:glutamate-tRNA ligase activity"/>
    <property type="evidence" value="ECO:0007669"/>
    <property type="project" value="UniProtKB-EC"/>
</dbReference>
<dbReference type="EC" id="6.1.1.17" evidence="7"/>
<dbReference type="PANTHER" id="PTHR43311">
    <property type="entry name" value="GLUTAMATE--TRNA LIGASE"/>
    <property type="match status" value="1"/>
</dbReference>
<evidence type="ECO:0000256" key="7">
    <source>
        <dbReference type="HAMAP-Rule" id="MF_00022"/>
    </source>
</evidence>
<comment type="subunit">
    <text evidence="7">Monomer.</text>
</comment>
<comment type="function">
    <text evidence="7">Catalyzes the attachment of glutamate to tRNA(Glu) in a two-step reaction: glutamate is first activated by ATP to form Glu-AMP and then transferred to the acceptor end of tRNA(Glu).</text>
</comment>
<dbReference type="InterPro" id="IPR014729">
    <property type="entry name" value="Rossmann-like_a/b/a_fold"/>
</dbReference>
<keyword evidence="4 7" id="KW-0067">ATP-binding</keyword>
<evidence type="ECO:0000259" key="9">
    <source>
        <dbReference type="Pfam" id="PF19269"/>
    </source>
</evidence>
<dbReference type="InterPro" id="IPR008925">
    <property type="entry name" value="aa_tRNA-synth_I_cd-bd_sf"/>
</dbReference>
<comment type="catalytic activity">
    <reaction evidence="7">
        <text>tRNA(Glu) + L-glutamate + ATP = L-glutamyl-tRNA(Glu) + AMP + diphosphate</text>
        <dbReference type="Rhea" id="RHEA:23540"/>
        <dbReference type="Rhea" id="RHEA-COMP:9663"/>
        <dbReference type="Rhea" id="RHEA-COMP:9680"/>
        <dbReference type="ChEBI" id="CHEBI:29985"/>
        <dbReference type="ChEBI" id="CHEBI:30616"/>
        <dbReference type="ChEBI" id="CHEBI:33019"/>
        <dbReference type="ChEBI" id="CHEBI:78442"/>
        <dbReference type="ChEBI" id="CHEBI:78520"/>
        <dbReference type="ChEBI" id="CHEBI:456215"/>
        <dbReference type="EC" id="6.1.1.17"/>
    </reaction>
</comment>
<dbReference type="PROSITE" id="PS00178">
    <property type="entry name" value="AA_TRNA_LIGASE_I"/>
    <property type="match status" value="1"/>
</dbReference>
<dbReference type="InterPro" id="IPR020751">
    <property type="entry name" value="aa-tRNA-synth_I_codon-bd_sub2"/>
</dbReference>
<dbReference type="SUPFAM" id="SSF52374">
    <property type="entry name" value="Nucleotidylyl transferase"/>
    <property type="match status" value="1"/>
</dbReference>
<reference evidence="10 11" key="1">
    <citation type="submission" date="2024-09" db="EMBL/GenBank/DDBJ databases">
        <title>Draft genome sequence of Candidatus Magnetaquicoccaceae bacterium FCR-1.</title>
        <authorList>
            <person name="Shimoshige H."/>
            <person name="Shimamura S."/>
            <person name="Taoka A."/>
            <person name="Kobayashi H."/>
            <person name="Maekawa T."/>
        </authorList>
    </citation>
    <scope>NUCLEOTIDE SEQUENCE [LARGE SCALE GENOMIC DNA]</scope>
    <source>
        <strain evidence="10 11">FCR-1</strain>
    </source>
</reference>
<proteinExistence type="inferred from homology"/>
<dbReference type="Pfam" id="PF00749">
    <property type="entry name" value="tRNA-synt_1c"/>
    <property type="match status" value="1"/>
</dbReference>
<comment type="subcellular location">
    <subcellularLocation>
        <location evidence="7">Cytoplasm</location>
    </subcellularLocation>
</comment>
<dbReference type="Pfam" id="PF19269">
    <property type="entry name" value="Anticodon_2"/>
    <property type="match status" value="1"/>
</dbReference>
<dbReference type="CDD" id="cd00808">
    <property type="entry name" value="GluRS_core"/>
    <property type="match status" value="1"/>
</dbReference>
<dbReference type="InterPro" id="IPR045462">
    <property type="entry name" value="aa-tRNA-synth_I_cd-bd"/>
</dbReference>
<dbReference type="PANTHER" id="PTHR43311:SF2">
    <property type="entry name" value="GLUTAMATE--TRNA LIGASE, MITOCHONDRIAL-RELATED"/>
    <property type="match status" value="1"/>
</dbReference>
<dbReference type="InterPro" id="IPR020058">
    <property type="entry name" value="Glu/Gln-tRNA-synth_Ib_cat-dom"/>
</dbReference>
<comment type="caution">
    <text evidence="10">The sequence shown here is derived from an EMBL/GenBank/DDBJ whole genome shotgun (WGS) entry which is preliminary data.</text>
</comment>
<evidence type="ECO:0000313" key="10">
    <source>
        <dbReference type="EMBL" id="GAB0057773.1"/>
    </source>
</evidence>
<organism evidence="10 11">
    <name type="scientific">Candidatus Magnetaquiglobus chichijimensis</name>
    <dbReference type="NCBI Taxonomy" id="3141448"/>
    <lineage>
        <taxon>Bacteria</taxon>
        <taxon>Pseudomonadati</taxon>
        <taxon>Pseudomonadota</taxon>
        <taxon>Magnetococcia</taxon>
        <taxon>Magnetococcales</taxon>
        <taxon>Candidatus Magnetaquicoccaceae</taxon>
        <taxon>Candidatus Magnetaquiglobus</taxon>
    </lineage>
</organism>
<dbReference type="Proteomes" id="UP001628193">
    <property type="component" value="Unassembled WGS sequence"/>
</dbReference>
<evidence type="ECO:0000256" key="4">
    <source>
        <dbReference type="ARBA" id="ARBA00022840"/>
    </source>
</evidence>